<dbReference type="Proteomes" id="UP001072034">
    <property type="component" value="Unassembled WGS sequence"/>
</dbReference>
<dbReference type="EMBL" id="JAPTMY010000030">
    <property type="protein sequence ID" value="MCZ0858804.1"/>
    <property type="molecule type" value="Genomic_DNA"/>
</dbReference>
<accession>A0ABT4IAN0</accession>
<protein>
    <submittedName>
        <fullName evidence="1">Uncharacterized protein</fullName>
    </submittedName>
</protein>
<keyword evidence="2" id="KW-1185">Reference proteome</keyword>
<evidence type="ECO:0000313" key="1">
    <source>
        <dbReference type="EMBL" id="MCZ0858804.1"/>
    </source>
</evidence>
<organism evidence="1 2">
    <name type="scientific">Actinomyces israelii</name>
    <dbReference type="NCBI Taxonomy" id="1659"/>
    <lineage>
        <taxon>Bacteria</taxon>
        <taxon>Bacillati</taxon>
        <taxon>Actinomycetota</taxon>
        <taxon>Actinomycetes</taxon>
        <taxon>Actinomycetales</taxon>
        <taxon>Actinomycetaceae</taxon>
        <taxon>Actinomyces</taxon>
    </lineage>
</organism>
<reference evidence="1" key="1">
    <citation type="submission" date="2022-10" db="EMBL/GenBank/DDBJ databases">
        <title>Genome sequence of Actinomyces israelii ATCC 10048.</title>
        <authorList>
            <person name="Watt R.M."/>
            <person name="Tong W.M."/>
        </authorList>
    </citation>
    <scope>NUCLEOTIDE SEQUENCE</scope>
    <source>
        <strain evidence="1">ATCC 10048</strain>
    </source>
</reference>
<comment type="caution">
    <text evidence="1">The sequence shown here is derived from an EMBL/GenBank/DDBJ whole genome shotgun (WGS) entry which is preliminary data.</text>
</comment>
<evidence type="ECO:0000313" key="2">
    <source>
        <dbReference type="Proteomes" id="UP001072034"/>
    </source>
</evidence>
<gene>
    <name evidence="1" type="ORF">OHJ16_12210</name>
</gene>
<proteinExistence type="predicted"/>
<name>A0ABT4IAN0_9ACTO</name>
<sequence length="64" mass="7512">MDGYVKFEMDPKFWTEFGGFGKSYGSSDVKGGYEWLIPADMVDRFNGLTKNRTWVPHPENLWYL</sequence>
<dbReference type="RefSeq" id="WP_268918130.1">
    <property type="nucleotide sequence ID" value="NZ_JAPTMY010000030.1"/>
</dbReference>